<dbReference type="SUPFAM" id="SSF48230">
    <property type="entry name" value="Chondroitin AC/alginate lyase"/>
    <property type="match status" value="1"/>
</dbReference>
<dbReference type="PANTHER" id="PTHR38045:SF1">
    <property type="entry name" value="HEPARINASE II_III-LIKE PROTEIN"/>
    <property type="match status" value="1"/>
</dbReference>
<dbReference type="EMBL" id="CCRH01000005">
    <property type="protein sequence ID" value="CDZ33928.1"/>
    <property type="molecule type" value="Genomic_DNA"/>
</dbReference>
<dbReference type="Gene3D" id="2.70.98.70">
    <property type="match status" value="1"/>
</dbReference>
<dbReference type="Pfam" id="PF16332">
    <property type="entry name" value="DUF4962"/>
    <property type="match status" value="1"/>
</dbReference>
<dbReference type="GO" id="GO:0030313">
    <property type="term" value="C:cell envelope"/>
    <property type="evidence" value="ECO:0007669"/>
    <property type="project" value="UniProtKB-SubCell"/>
</dbReference>
<dbReference type="GO" id="GO:0016829">
    <property type="term" value="F:lyase activity"/>
    <property type="evidence" value="ECO:0007669"/>
    <property type="project" value="UniProtKB-KW"/>
</dbReference>
<dbReference type="RefSeq" id="WP_046666274.1">
    <property type="nucleotide sequence ID" value="NZ_CCRH01000005.1"/>
</dbReference>
<comment type="subcellular location">
    <subcellularLocation>
        <location evidence="1">Cell envelope</location>
    </subcellularLocation>
</comment>
<organism evidence="5 6">
    <name type="scientific">Neorhizobium galegae bv. officinalis</name>
    <dbReference type="NCBI Taxonomy" id="323656"/>
    <lineage>
        <taxon>Bacteria</taxon>
        <taxon>Pseudomonadati</taxon>
        <taxon>Pseudomonadota</taxon>
        <taxon>Alphaproteobacteria</taxon>
        <taxon>Hyphomicrobiales</taxon>
        <taxon>Rhizobiaceae</taxon>
        <taxon>Rhizobium/Agrobacterium group</taxon>
        <taxon>Neorhizobium</taxon>
    </lineage>
</organism>
<dbReference type="Pfam" id="PF07940">
    <property type="entry name" value="Hepar_II_III_C"/>
    <property type="match status" value="1"/>
</dbReference>
<evidence type="ECO:0000256" key="1">
    <source>
        <dbReference type="ARBA" id="ARBA00004196"/>
    </source>
</evidence>
<dbReference type="InterPro" id="IPR008929">
    <property type="entry name" value="Chondroitin_lyas"/>
</dbReference>
<dbReference type="InterPro" id="IPR012364">
    <property type="entry name" value="Oligosacch_lyase"/>
</dbReference>
<dbReference type="InterPro" id="IPR013783">
    <property type="entry name" value="Ig-like_fold"/>
</dbReference>
<evidence type="ECO:0000259" key="4">
    <source>
        <dbReference type="Pfam" id="PF16332"/>
    </source>
</evidence>
<dbReference type="OrthoDB" id="9772435at2"/>
<reference evidence="5 6" key="1">
    <citation type="submission" date="2014-08" db="EMBL/GenBank/DDBJ databases">
        <authorList>
            <person name="Chen Y.-H."/>
        </authorList>
    </citation>
    <scope>NUCLEOTIDE SEQUENCE [LARGE SCALE GENOMIC DNA]</scope>
</reference>
<sequence>MRHSAPGLAKQAHLDEPRPGSLTIGYVPNEQSLPKENPPRFSWLPDIDDGARYVLRISTDPGFADDKTRTFPDLAWNFFTPDEALAEGRYHWSYGLWDQKTATCSSNWSAVRSFEVSEALPQTPLPGRAARHAASQTSHPRLWLDPDQLKSFAAAVAKDPGHCGWSDFVEKSVKPWLERPIVEEPRRYPNNVRVATLWRQMYIDCQEVIYAIRHLAIAGRVLGRDDLLDASRDWLLAVASWDTDGATSRAYNDEAAFRVVVALAWGYDWLHDHLSEEQRDTVRTVLLRRTREVADHVIAHARIHVFPYDSHAVRSLSAVLTPACIALYGESDEAVEWLDYTVEFLATLYSPWAGTDGGWAEGPHYWMTGMAYLVEAANLIRSYIGFDLYRRPFFQNTGRFPLYTKAPGTRRAGFGDDSTMGDLPGLKVGYNVRQFAGVTGDGHYQWYFDRIKADAAGTEAAFYNYGWWDLNFDDLVYRHDYREVAAASPADLPALAVFHDIGWAAVQKHMDDPDRHLQFVFKSSPYGSLSHSHGDQNAFVLYAYGEDLAIQSGYYIAFNSSMHLNWRRQTRSKNAVLIGGKGQYAEKDKALARRAAGRIAEVEEKPGHIRILGDATAAYQVANPLVQKAEREIHFVNDSYFVIVDQVECSEPQELQWLCHTAGASQIGRSSFRYNGRKAGFYGQFVFSSAGTPQITAVEGFPGIDPAELEGLELHHHVCATAPPATSHRLVTLLVPYSLKEPKRIFSFIDDQGFSTDIYFSDVDDQRFKLSLPKQF</sequence>
<dbReference type="Proteomes" id="UP000046176">
    <property type="component" value="Unassembled WGS sequence"/>
</dbReference>
<protein>
    <submittedName>
        <fullName evidence="5">Oligosaccharide lyase</fullName>
    </submittedName>
</protein>
<accession>A0A0T7FFY9</accession>
<proteinExistence type="predicted"/>
<dbReference type="PIRSF" id="PIRSF034409">
    <property type="entry name" value="Oligosach_lyase"/>
    <property type="match status" value="1"/>
</dbReference>
<dbReference type="Gene3D" id="2.60.40.10">
    <property type="entry name" value="Immunoglobulins"/>
    <property type="match status" value="1"/>
</dbReference>
<evidence type="ECO:0000256" key="2">
    <source>
        <dbReference type="SAM" id="MobiDB-lite"/>
    </source>
</evidence>
<evidence type="ECO:0000313" key="5">
    <source>
        <dbReference type="EMBL" id="CDZ33928.1"/>
    </source>
</evidence>
<dbReference type="AlphaFoldDB" id="A0A0T7FFY9"/>
<gene>
    <name evidence="5" type="ORF">NGAL_HAMBI1145_20480</name>
</gene>
<evidence type="ECO:0000259" key="3">
    <source>
        <dbReference type="Pfam" id="PF07940"/>
    </source>
</evidence>
<name>A0A0T7FFY9_NEOGA</name>
<dbReference type="InterPro" id="IPR012480">
    <property type="entry name" value="Hepar_II_III_C"/>
</dbReference>
<feature type="domain" description="Heparinase II N-terminal" evidence="4">
    <location>
        <begin position="50"/>
        <end position="451"/>
    </location>
</feature>
<dbReference type="PANTHER" id="PTHR38045">
    <property type="entry name" value="CHROMOSOME 1, WHOLE GENOME SHOTGUN SEQUENCE"/>
    <property type="match status" value="1"/>
</dbReference>
<feature type="region of interest" description="Disordered" evidence="2">
    <location>
        <begin position="1"/>
        <end position="22"/>
    </location>
</feature>
<keyword evidence="5" id="KW-0456">Lyase</keyword>
<feature type="domain" description="Heparinase II/III-like C-terminal" evidence="3">
    <location>
        <begin position="492"/>
        <end position="739"/>
    </location>
</feature>
<evidence type="ECO:0000313" key="6">
    <source>
        <dbReference type="Proteomes" id="UP000046176"/>
    </source>
</evidence>
<dbReference type="InterPro" id="IPR032518">
    <property type="entry name" value="HepII_N"/>
</dbReference>
<dbReference type="Gene3D" id="1.50.10.100">
    <property type="entry name" value="Chondroitin AC/alginate lyase"/>
    <property type="match status" value="1"/>
</dbReference>